<keyword evidence="5" id="KW-0297">G-protein coupled receptor</keyword>
<dbReference type="PRINTS" id="PR00243">
    <property type="entry name" value="MUSCARINICR"/>
</dbReference>
<feature type="domain" description="G-protein coupled receptors family 1 profile" evidence="12">
    <location>
        <begin position="55"/>
        <end position="210"/>
    </location>
</feature>
<keyword evidence="9" id="KW-0628">Postsynaptic cell membrane</keyword>
<dbReference type="STRING" id="205130.ENSMAMP00000023224"/>
<keyword evidence="3 11" id="KW-1133">Transmembrane helix</keyword>
<dbReference type="GO" id="GO:0045211">
    <property type="term" value="C:postsynaptic membrane"/>
    <property type="evidence" value="ECO:0007669"/>
    <property type="project" value="UniProtKB-SubCell"/>
</dbReference>
<keyword evidence="14" id="KW-1185">Reference proteome</keyword>
<keyword evidence="1" id="KW-1003">Cell membrane</keyword>
<keyword evidence="2 11" id="KW-0812">Transmembrane</keyword>
<dbReference type="SUPFAM" id="SSF81321">
    <property type="entry name" value="Family A G protein-coupled receptor-like"/>
    <property type="match status" value="1"/>
</dbReference>
<reference evidence="13" key="1">
    <citation type="submission" date="2025-08" db="UniProtKB">
        <authorList>
            <consortium name="Ensembl"/>
        </authorList>
    </citation>
    <scope>IDENTIFICATION</scope>
</reference>
<reference evidence="13" key="2">
    <citation type="submission" date="2025-09" db="UniProtKB">
        <authorList>
            <consortium name="Ensembl"/>
        </authorList>
    </citation>
    <scope>IDENTIFICATION</scope>
</reference>
<feature type="transmembrane region" description="Helical" evidence="11">
    <location>
        <begin position="38"/>
        <end position="63"/>
    </location>
</feature>
<dbReference type="Proteomes" id="UP000261640">
    <property type="component" value="Unplaced"/>
</dbReference>
<evidence type="ECO:0000256" key="9">
    <source>
        <dbReference type="ARBA" id="ARBA00023257"/>
    </source>
</evidence>
<evidence type="ECO:0000256" key="2">
    <source>
        <dbReference type="ARBA" id="ARBA00022692"/>
    </source>
</evidence>
<name>A0A3Q3MR41_9TELE</name>
<dbReference type="InterPro" id="IPR017452">
    <property type="entry name" value="GPCR_Rhodpsn_7TM"/>
</dbReference>
<dbReference type="GeneTree" id="ENSGT00940000160394"/>
<proteinExistence type="predicted"/>
<evidence type="ECO:0000259" key="12">
    <source>
        <dbReference type="PROSITE" id="PS50262"/>
    </source>
</evidence>
<feature type="transmembrane region" description="Helical" evidence="11">
    <location>
        <begin position="75"/>
        <end position="98"/>
    </location>
</feature>
<dbReference type="Gene3D" id="1.20.1070.10">
    <property type="entry name" value="Rhodopsin 7-helix transmembrane proteins"/>
    <property type="match status" value="1"/>
</dbReference>
<dbReference type="Ensembl" id="ENSMAMT00000023819.2">
    <property type="protein sequence ID" value="ENSMAMP00000023224.1"/>
    <property type="gene ID" value="ENSMAMG00000015636.2"/>
</dbReference>
<dbReference type="PANTHER" id="PTHR24247">
    <property type="entry name" value="5-HYDROXYTRYPTAMINE RECEPTOR"/>
    <property type="match status" value="1"/>
</dbReference>
<feature type="transmembrane region" description="Helical" evidence="11">
    <location>
        <begin position="155"/>
        <end position="180"/>
    </location>
</feature>
<organism evidence="13 14">
    <name type="scientific">Mastacembelus armatus</name>
    <name type="common">zig-zag eel</name>
    <dbReference type="NCBI Taxonomy" id="205130"/>
    <lineage>
        <taxon>Eukaryota</taxon>
        <taxon>Metazoa</taxon>
        <taxon>Chordata</taxon>
        <taxon>Craniata</taxon>
        <taxon>Vertebrata</taxon>
        <taxon>Euteleostomi</taxon>
        <taxon>Actinopterygii</taxon>
        <taxon>Neopterygii</taxon>
        <taxon>Teleostei</taxon>
        <taxon>Neoteleostei</taxon>
        <taxon>Acanthomorphata</taxon>
        <taxon>Anabantaria</taxon>
        <taxon>Synbranchiformes</taxon>
        <taxon>Mastacembelidae</taxon>
        <taxon>Mastacembelus</taxon>
    </lineage>
</organism>
<comment type="subcellular location">
    <subcellularLocation>
        <location evidence="10">Postsynaptic cell membrane</location>
        <topology evidence="10">Multi-pass membrane protein</topology>
    </subcellularLocation>
</comment>
<evidence type="ECO:0000256" key="7">
    <source>
        <dbReference type="ARBA" id="ARBA00023170"/>
    </source>
</evidence>
<evidence type="ECO:0000256" key="1">
    <source>
        <dbReference type="ARBA" id="ARBA00022475"/>
    </source>
</evidence>
<dbReference type="PROSITE" id="PS50262">
    <property type="entry name" value="G_PROTEIN_RECEP_F1_2"/>
    <property type="match status" value="1"/>
</dbReference>
<evidence type="ECO:0000256" key="4">
    <source>
        <dbReference type="ARBA" id="ARBA00023018"/>
    </source>
</evidence>
<evidence type="ECO:0000256" key="5">
    <source>
        <dbReference type="ARBA" id="ARBA00023040"/>
    </source>
</evidence>
<evidence type="ECO:0000256" key="10">
    <source>
        <dbReference type="ARBA" id="ARBA00034104"/>
    </source>
</evidence>
<evidence type="ECO:0000256" key="3">
    <source>
        <dbReference type="ARBA" id="ARBA00022989"/>
    </source>
</evidence>
<protein>
    <submittedName>
        <fullName evidence="13">Cholinergic receptor, muscarinic 4b</fullName>
    </submittedName>
</protein>
<evidence type="ECO:0000313" key="14">
    <source>
        <dbReference type="Proteomes" id="UP000261640"/>
    </source>
</evidence>
<dbReference type="PANTHER" id="PTHR24247:SF180">
    <property type="entry name" value="MUSCARINIC ACETYLCHOLINE RECEPTOR M4"/>
    <property type="match status" value="1"/>
</dbReference>
<dbReference type="GO" id="GO:0004993">
    <property type="term" value="F:G protein-coupled serotonin receptor activity"/>
    <property type="evidence" value="ECO:0007669"/>
    <property type="project" value="TreeGrafter"/>
</dbReference>
<accession>A0A3Q3MR41</accession>
<keyword evidence="8" id="KW-0807">Transducer</keyword>
<dbReference type="PRINTS" id="PR00237">
    <property type="entry name" value="GPCRRHODOPSN"/>
</dbReference>
<keyword evidence="6 11" id="KW-0472">Membrane</keyword>
<dbReference type="Pfam" id="PF00001">
    <property type="entry name" value="7tm_1"/>
    <property type="match status" value="1"/>
</dbReference>
<evidence type="ECO:0000256" key="8">
    <source>
        <dbReference type="ARBA" id="ARBA00023224"/>
    </source>
</evidence>
<dbReference type="GO" id="GO:0030425">
    <property type="term" value="C:dendrite"/>
    <property type="evidence" value="ECO:0007669"/>
    <property type="project" value="TreeGrafter"/>
</dbReference>
<feature type="transmembrane region" description="Helical" evidence="11">
    <location>
        <begin position="104"/>
        <end position="134"/>
    </location>
</feature>
<dbReference type="GO" id="GO:0016907">
    <property type="term" value="F:G protein-coupled acetylcholine receptor activity"/>
    <property type="evidence" value="ECO:0007669"/>
    <property type="project" value="InterPro"/>
</dbReference>
<dbReference type="AlphaFoldDB" id="A0A3Q3MR41"/>
<dbReference type="InParanoid" id="A0A3Q3MR41"/>
<evidence type="ECO:0000313" key="13">
    <source>
        <dbReference type="Ensembl" id="ENSMAMP00000023224.1"/>
    </source>
</evidence>
<dbReference type="GO" id="GO:0007187">
    <property type="term" value="P:G protein-coupled receptor signaling pathway, coupled to cyclic nucleotide second messenger"/>
    <property type="evidence" value="ECO:0007669"/>
    <property type="project" value="TreeGrafter"/>
</dbReference>
<keyword evidence="4" id="KW-0770">Synapse</keyword>
<dbReference type="InterPro" id="IPR000995">
    <property type="entry name" value="Musac_Ach_rcpt"/>
</dbReference>
<evidence type="ECO:0000256" key="6">
    <source>
        <dbReference type="ARBA" id="ARBA00023136"/>
    </source>
</evidence>
<keyword evidence="7" id="KW-0675">Receptor</keyword>
<dbReference type="InterPro" id="IPR000276">
    <property type="entry name" value="GPCR_Rhodpsn"/>
</dbReference>
<dbReference type="GO" id="GO:0007197">
    <property type="term" value="P:adenylate cyclase-inhibiting G protein-coupled acetylcholine receptor signaling pathway"/>
    <property type="evidence" value="ECO:0007669"/>
    <property type="project" value="TreeGrafter"/>
</dbReference>
<feature type="transmembrane region" description="Helical" evidence="11">
    <location>
        <begin position="192"/>
        <end position="210"/>
    </location>
</feature>
<evidence type="ECO:0000256" key="11">
    <source>
        <dbReference type="SAM" id="Phobius"/>
    </source>
</evidence>
<sequence>MGQAPDPDLNTSTWPRPCVNSSCQPPITAASPYSTAEFVLIVMVTTSLSIVTVLGNTLVMLSVKVNRCLRTVNNYFLLNLAVADLIIGLLSMNLYTLYLLRGRWLLGAVLCDMWLILDYMVSSASVMNLLIISLDQYFCMTWPLSYPAQRTARMAGLMIGSAWLLSFILWAPAILCWQTARSRRLIPEGQCYIYLLASPAVTLGTMVPFFSPASIRHDCPVQSPVRRQPEPFECAQNFQNFYPIKTSS</sequence>